<dbReference type="InterPro" id="IPR015422">
    <property type="entry name" value="PyrdxlP-dep_Trfase_small"/>
</dbReference>
<dbReference type="EMBL" id="QGKV02000832">
    <property type="protein sequence ID" value="KAF3546851.1"/>
    <property type="molecule type" value="Genomic_DNA"/>
</dbReference>
<evidence type="ECO:0000313" key="1">
    <source>
        <dbReference type="EMBL" id="KAF3546851.1"/>
    </source>
</evidence>
<dbReference type="Gene3D" id="3.90.1150.10">
    <property type="entry name" value="Aspartate Aminotransferase, domain 1"/>
    <property type="match status" value="1"/>
</dbReference>
<gene>
    <name evidence="1" type="ORF">DY000_02005020</name>
</gene>
<protein>
    <submittedName>
        <fullName evidence="1">Uncharacterized protein</fullName>
    </submittedName>
</protein>
<sequence>MHCESGEGQIASCRWNSASSEYGDREEVIKKKPYEAKVESLQEGTPAMTTRGCIESDFETVADFLMSSQCCIFDQSVTYGY</sequence>
<keyword evidence="2" id="KW-1185">Reference proteome</keyword>
<comment type="caution">
    <text evidence="1">The sequence shown here is derived from an EMBL/GenBank/DDBJ whole genome shotgun (WGS) entry which is preliminary data.</text>
</comment>
<accession>A0ABQ7C577</accession>
<organism evidence="1 2">
    <name type="scientific">Brassica cretica</name>
    <name type="common">Mustard</name>
    <dbReference type="NCBI Taxonomy" id="69181"/>
    <lineage>
        <taxon>Eukaryota</taxon>
        <taxon>Viridiplantae</taxon>
        <taxon>Streptophyta</taxon>
        <taxon>Embryophyta</taxon>
        <taxon>Tracheophyta</taxon>
        <taxon>Spermatophyta</taxon>
        <taxon>Magnoliopsida</taxon>
        <taxon>eudicotyledons</taxon>
        <taxon>Gunneridae</taxon>
        <taxon>Pentapetalae</taxon>
        <taxon>rosids</taxon>
        <taxon>malvids</taxon>
        <taxon>Brassicales</taxon>
        <taxon>Brassicaceae</taxon>
        <taxon>Brassiceae</taxon>
        <taxon>Brassica</taxon>
    </lineage>
</organism>
<reference evidence="1 2" key="1">
    <citation type="journal article" date="2020" name="BMC Genomics">
        <title>Intraspecific diversification of the crop wild relative Brassica cretica Lam. using demographic model selection.</title>
        <authorList>
            <person name="Kioukis A."/>
            <person name="Michalopoulou V.A."/>
            <person name="Briers L."/>
            <person name="Pirintsos S."/>
            <person name="Studholme D.J."/>
            <person name="Pavlidis P."/>
            <person name="Sarris P.F."/>
        </authorList>
    </citation>
    <scope>NUCLEOTIDE SEQUENCE [LARGE SCALE GENOMIC DNA]</scope>
    <source>
        <strain evidence="2">cv. PFS-1207/04</strain>
    </source>
</reference>
<dbReference type="Proteomes" id="UP000266723">
    <property type="component" value="Unassembled WGS sequence"/>
</dbReference>
<evidence type="ECO:0000313" key="2">
    <source>
        <dbReference type="Proteomes" id="UP000266723"/>
    </source>
</evidence>
<name>A0ABQ7C577_BRACR</name>
<proteinExistence type="predicted"/>